<evidence type="ECO:0000313" key="8">
    <source>
        <dbReference type="Proteomes" id="UP001597181"/>
    </source>
</evidence>
<dbReference type="EC" id="1.11.1.24" evidence="7"/>
<sequence>MTHPTELPEGLPVPVDDGRAAHLPGRQLPRLTLPASDGAMVSLGSFGAGRTVVYLYPLTGSPDGELPEGWESIPGARGCTSEACDFRDHFRELQAAGVTAVYGLSSQGSAYQAEVGDRLRLPFPMLSDTGFALAAALDLPTFEAPGEGRLYSRLTLIVLDGVIEHVFYPVFPPNTHAQRVLDWVLAHPAGGADG</sequence>
<evidence type="ECO:0000313" key="7">
    <source>
        <dbReference type="EMBL" id="MFD1203016.1"/>
    </source>
</evidence>
<dbReference type="Gene3D" id="3.40.30.10">
    <property type="entry name" value="Glutaredoxin"/>
    <property type="match status" value="1"/>
</dbReference>
<proteinExistence type="predicted"/>
<keyword evidence="4" id="KW-1015">Disulfide bond</keyword>
<name>A0ABW3TQM2_9MICO</name>
<evidence type="ECO:0000256" key="5">
    <source>
        <dbReference type="ARBA" id="ARBA00023284"/>
    </source>
</evidence>
<dbReference type="EMBL" id="JBHTLY010000007">
    <property type="protein sequence ID" value="MFD1203016.1"/>
    <property type="molecule type" value="Genomic_DNA"/>
</dbReference>
<dbReference type="InterPro" id="IPR036249">
    <property type="entry name" value="Thioredoxin-like_sf"/>
</dbReference>
<feature type="domain" description="Thioredoxin" evidence="6">
    <location>
        <begin position="22"/>
        <end position="186"/>
    </location>
</feature>
<dbReference type="PANTHER" id="PTHR42801:SF21">
    <property type="entry name" value="BCPB PROTEIN"/>
    <property type="match status" value="1"/>
</dbReference>
<dbReference type="Pfam" id="PF08534">
    <property type="entry name" value="Redoxin"/>
    <property type="match status" value="1"/>
</dbReference>
<dbReference type="InterPro" id="IPR013740">
    <property type="entry name" value="Redoxin"/>
</dbReference>
<dbReference type="InterPro" id="IPR013766">
    <property type="entry name" value="Thioredoxin_domain"/>
</dbReference>
<keyword evidence="2" id="KW-0049">Antioxidant</keyword>
<accession>A0ABW3TQM2</accession>
<keyword evidence="5" id="KW-0676">Redox-active center</keyword>
<keyword evidence="3 7" id="KW-0560">Oxidoreductase</keyword>
<dbReference type="RefSeq" id="WP_343960796.1">
    <property type="nucleotide sequence ID" value="NZ_BAAAKZ010000009.1"/>
</dbReference>
<dbReference type="PANTHER" id="PTHR42801">
    <property type="entry name" value="THIOREDOXIN-DEPENDENT PEROXIDE REDUCTASE"/>
    <property type="match status" value="1"/>
</dbReference>
<comment type="caution">
    <text evidence="7">The sequence shown here is derived from an EMBL/GenBank/DDBJ whole genome shotgun (WGS) entry which is preliminary data.</text>
</comment>
<dbReference type="GO" id="GO:0140824">
    <property type="term" value="F:thioredoxin-dependent peroxiredoxin activity"/>
    <property type="evidence" value="ECO:0007669"/>
    <property type="project" value="UniProtKB-EC"/>
</dbReference>
<evidence type="ECO:0000256" key="4">
    <source>
        <dbReference type="ARBA" id="ARBA00023157"/>
    </source>
</evidence>
<evidence type="ECO:0000256" key="1">
    <source>
        <dbReference type="ARBA" id="ARBA00022559"/>
    </source>
</evidence>
<protein>
    <submittedName>
        <fullName evidence="7">Peroxiredoxin</fullName>
        <ecNumber evidence="7">1.11.1.24</ecNumber>
    </submittedName>
</protein>
<organism evidence="7 8">
    <name type="scientific">Leucobacter albus</name>
    <dbReference type="NCBI Taxonomy" id="272210"/>
    <lineage>
        <taxon>Bacteria</taxon>
        <taxon>Bacillati</taxon>
        <taxon>Actinomycetota</taxon>
        <taxon>Actinomycetes</taxon>
        <taxon>Micrococcales</taxon>
        <taxon>Microbacteriaceae</taxon>
        <taxon>Leucobacter</taxon>
    </lineage>
</organism>
<keyword evidence="1 7" id="KW-0575">Peroxidase</keyword>
<gene>
    <name evidence="7" type="ORF">ACFQ3U_14035</name>
</gene>
<dbReference type="CDD" id="cd03017">
    <property type="entry name" value="PRX_BCP"/>
    <property type="match status" value="1"/>
</dbReference>
<dbReference type="PROSITE" id="PS51352">
    <property type="entry name" value="THIOREDOXIN_2"/>
    <property type="match status" value="1"/>
</dbReference>
<dbReference type="InterPro" id="IPR050924">
    <property type="entry name" value="Peroxiredoxin_BCP/PrxQ"/>
</dbReference>
<dbReference type="Proteomes" id="UP001597181">
    <property type="component" value="Unassembled WGS sequence"/>
</dbReference>
<evidence type="ECO:0000256" key="3">
    <source>
        <dbReference type="ARBA" id="ARBA00023002"/>
    </source>
</evidence>
<keyword evidence="8" id="KW-1185">Reference proteome</keyword>
<evidence type="ECO:0000256" key="2">
    <source>
        <dbReference type="ARBA" id="ARBA00022862"/>
    </source>
</evidence>
<dbReference type="SUPFAM" id="SSF52833">
    <property type="entry name" value="Thioredoxin-like"/>
    <property type="match status" value="1"/>
</dbReference>
<evidence type="ECO:0000259" key="6">
    <source>
        <dbReference type="PROSITE" id="PS51352"/>
    </source>
</evidence>
<reference evidence="8" key="1">
    <citation type="journal article" date="2019" name="Int. J. Syst. Evol. Microbiol.">
        <title>The Global Catalogue of Microorganisms (GCM) 10K type strain sequencing project: providing services to taxonomists for standard genome sequencing and annotation.</title>
        <authorList>
            <consortium name="The Broad Institute Genomics Platform"/>
            <consortium name="The Broad Institute Genome Sequencing Center for Infectious Disease"/>
            <person name="Wu L."/>
            <person name="Ma J."/>
        </authorList>
    </citation>
    <scope>NUCLEOTIDE SEQUENCE [LARGE SCALE GENOMIC DNA]</scope>
    <source>
        <strain evidence="8">CCUG 50213</strain>
    </source>
</reference>